<dbReference type="InterPro" id="IPR029063">
    <property type="entry name" value="SAM-dependent_MTases_sf"/>
</dbReference>
<dbReference type="Proteomes" id="UP001196413">
    <property type="component" value="Unassembled WGS sequence"/>
</dbReference>
<organism evidence="1 2">
    <name type="scientific">Parelaphostrongylus tenuis</name>
    <name type="common">Meningeal worm</name>
    <dbReference type="NCBI Taxonomy" id="148309"/>
    <lineage>
        <taxon>Eukaryota</taxon>
        <taxon>Metazoa</taxon>
        <taxon>Ecdysozoa</taxon>
        <taxon>Nematoda</taxon>
        <taxon>Chromadorea</taxon>
        <taxon>Rhabditida</taxon>
        <taxon>Rhabditina</taxon>
        <taxon>Rhabditomorpha</taxon>
        <taxon>Strongyloidea</taxon>
        <taxon>Metastrongylidae</taxon>
        <taxon>Parelaphostrongylus</taxon>
    </lineage>
</organism>
<proteinExistence type="predicted"/>
<keyword evidence="2" id="KW-1185">Reference proteome</keyword>
<name>A0AAD5N9V9_PARTN</name>
<dbReference type="EMBL" id="JAHQIW010004160">
    <property type="protein sequence ID" value="KAJ1361289.1"/>
    <property type="molecule type" value="Genomic_DNA"/>
</dbReference>
<reference evidence="1" key="1">
    <citation type="submission" date="2021-06" db="EMBL/GenBank/DDBJ databases">
        <title>Parelaphostrongylus tenuis whole genome reference sequence.</title>
        <authorList>
            <person name="Garwood T.J."/>
            <person name="Larsen P.A."/>
            <person name="Fountain-Jones N.M."/>
            <person name="Garbe J.R."/>
            <person name="Macchietto M.G."/>
            <person name="Kania S.A."/>
            <person name="Gerhold R.W."/>
            <person name="Richards J.E."/>
            <person name="Wolf T.M."/>
        </authorList>
    </citation>
    <scope>NUCLEOTIDE SEQUENCE</scope>
    <source>
        <strain evidence="1">MNPRO001-30</strain>
        <tissue evidence="1">Meninges</tissue>
    </source>
</reference>
<evidence type="ECO:0008006" key="3">
    <source>
        <dbReference type="Google" id="ProtNLM"/>
    </source>
</evidence>
<dbReference type="AlphaFoldDB" id="A0AAD5N9V9"/>
<sequence>MAKKWFSLETDYRYDVVVEDGVQYFRRCVEQGERFDAIMLDACSLDLEANFTCPIEVFLTEEAIKNMAALLGQRGSFVCDECG</sequence>
<dbReference type="SUPFAM" id="SSF53335">
    <property type="entry name" value="S-adenosyl-L-methionine-dependent methyltransferases"/>
    <property type="match status" value="1"/>
</dbReference>
<comment type="caution">
    <text evidence="1">The sequence shown here is derived from an EMBL/GenBank/DDBJ whole genome shotgun (WGS) entry which is preliminary data.</text>
</comment>
<accession>A0AAD5N9V9</accession>
<evidence type="ECO:0000313" key="2">
    <source>
        <dbReference type="Proteomes" id="UP001196413"/>
    </source>
</evidence>
<dbReference type="Gene3D" id="3.40.50.150">
    <property type="entry name" value="Vaccinia Virus protein VP39"/>
    <property type="match status" value="1"/>
</dbReference>
<protein>
    <recommendedName>
        <fullName evidence="3">PABS domain-containing protein</fullName>
    </recommendedName>
</protein>
<gene>
    <name evidence="1" type="ORF">KIN20_020505</name>
</gene>
<evidence type="ECO:0000313" key="1">
    <source>
        <dbReference type="EMBL" id="KAJ1361289.1"/>
    </source>
</evidence>